<evidence type="ECO:0000313" key="3">
    <source>
        <dbReference type="Proteomes" id="UP000594263"/>
    </source>
</evidence>
<dbReference type="PANTHER" id="PTHR33344">
    <property type="entry name" value="OS02G0761600 PROTEIN"/>
    <property type="match status" value="1"/>
</dbReference>
<dbReference type="PANTHER" id="PTHR33344:SF1">
    <property type="entry name" value="OS06G0214100 PROTEIN"/>
    <property type="match status" value="1"/>
</dbReference>
<dbReference type="Gramene" id="Kaladp0152s0011.2.v1.1">
    <property type="protein sequence ID" value="Kaladp0152s0011.2.v1.1"/>
    <property type="gene ID" value="Kaladp0152s0011.v1.1"/>
</dbReference>
<sequence length="326" mass="37235">MAKAEWGIGVRGKWWSYKRVIVIACSLNVVVALYFLSTLFSSLSSYSDTVSRNVVKYTPDQISKMAESIRIRRASEPVELIELVKELNMELFKADIVELPRSLKRKVIDDILQRFREFNGTSSLREQRDAVESWRKQKLTEIKNINDGINLSTSSFSLEEAGILLKVLESDWEDLLESIGLWIPNEVIHKEHDDKPEGEPDFDEDIIPGRPLPPECRTEIHTDYGGMAVRWGLTHHKDSAADCCEACLDQAKNAKPDAMRCNIWVYCPSETGCYSPDIYEHKYQECWLKFAETPRVSFKGQYSESYREAHPTAPLIVPWVSGVIAA</sequence>
<name>A0A7N0V5Z4_KALFE</name>
<feature type="transmembrane region" description="Helical" evidence="1">
    <location>
        <begin position="20"/>
        <end position="43"/>
    </location>
</feature>
<proteinExistence type="predicted"/>
<protein>
    <submittedName>
        <fullName evidence="2">Uncharacterized protein</fullName>
    </submittedName>
</protein>
<dbReference type="Proteomes" id="UP000594263">
    <property type="component" value="Unplaced"/>
</dbReference>
<keyword evidence="3" id="KW-1185">Reference proteome</keyword>
<dbReference type="Gramene" id="Kaladp0152s0011.1.v1.1">
    <property type="protein sequence ID" value="Kaladp0152s0011.1.v1.1"/>
    <property type="gene ID" value="Kaladp0152s0011.v1.1"/>
</dbReference>
<dbReference type="EnsemblPlants" id="Kaladp0152s0011.2.v1.1">
    <property type="protein sequence ID" value="Kaladp0152s0011.2.v1.1"/>
    <property type="gene ID" value="Kaladp0152s0011.v1.1"/>
</dbReference>
<keyword evidence="1" id="KW-0812">Transmembrane</keyword>
<reference evidence="2" key="1">
    <citation type="submission" date="2021-01" db="UniProtKB">
        <authorList>
            <consortium name="EnsemblPlants"/>
        </authorList>
    </citation>
    <scope>IDENTIFICATION</scope>
</reference>
<dbReference type="AlphaFoldDB" id="A0A7N0V5Z4"/>
<keyword evidence="1" id="KW-1133">Transmembrane helix</keyword>
<evidence type="ECO:0000256" key="1">
    <source>
        <dbReference type="SAM" id="Phobius"/>
    </source>
</evidence>
<dbReference type="OMA" id="GECWLKY"/>
<evidence type="ECO:0000313" key="2">
    <source>
        <dbReference type="EnsemblPlants" id="Kaladp0152s0011.2.v1.1"/>
    </source>
</evidence>
<keyword evidence="1" id="KW-0472">Membrane</keyword>
<accession>A0A7N0V5Z4</accession>
<organism evidence="2 3">
    <name type="scientific">Kalanchoe fedtschenkoi</name>
    <name type="common">Lavender scallops</name>
    <name type="synonym">South American air plant</name>
    <dbReference type="NCBI Taxonomy" id="63787"/>
    <lineage>
        <taxon>Eukaryota</taxon>
        <taxon>Viridiplantae</taxon>
        <taxon>Streptophyta</taxon>
        <taxon>Embryophyta</taxon>
        <taxon>Tracheophyta</taxon>
        <taxon>Spermatophyta</taxon>
        <taxon>Magnoliopsida</taxon>
        <taxon>eudicotyledons</taxon>
        <taxon>Gunneridae</taxon>
        <taxon>Pentapetalae</taxon>
        <taxon>Saxifragales</taxon>
        <taxon>Crassulaceae</taxon>
        <taxon>Kalanchoe</taxon>
    </lineage>
</organism>
<dbReference type="EnsemblPlants" id="Kaladp0152s0011.1.v1.1">
    <property type="protein sequence ID" value="Kaladp0152s0011.1.v1.1"/>
    <property type="gene ID" value="Kaladp0152s0011.v1.1"/>
</dbReference>